<evidence type="ECO:0000256" key="22">
    <source>
        <dbReference type="ARBA" id="ARBA00022840"/>
    </source>
</evidence>
<name>A0A836A9J8_SHEEP</name>
<keyword evidence="13" id="KW-0597">Phosphoprotein</keyword>
<keyword evidence="20" id="KW-0999">Mitochondrion inner membrane</keyword>
<dbReference type="Gene3D" id="4.10.410.10">
    <property type="entry name" value="Pancreatic trypsin inhibitor Kunitz domain"/>
    <property type="match status" value="2"/>
</dbReference>
<dbReference type="InterPro" id="IPR022272">
    <property type="entry name" value="Lipocalin_CS"/>
</dbReference>
<evidence type="ECO:0000256" key="12">
    <source>
        <dbReference type="ARBA" id="ARBA00022530"/>
    </source>
</evidence>
<dbReference type="SMART" id="SM00131">
    <property type="entry name" value="KU"/>
    <property type="match status" value="2"/>
</dbReference>
<dbReference type="GO" id="GO:0005524">
    <property type="term" value="F:ATP binding"/>
    <property type="evidence" value="ECO:0007669"/>
    <property type="project" value="UniProtKB-UniRule"/>
</dbReference>
<evidence type="ECO:0000256" key="25">
    <source>
        <dbReference type="ARBA" id="ARBA00022991"/>
    </source>
</evidence>
<dbReference type="InterPro" id="IPR002968">
    <property type="entry name" value="A1-microglobln"/>
</dbReference>
<dbReference type="GO" id="GO:0005829">
    <property type="term" value="C:cytosol"/>
    <property type="evidence" value="ECO:0007669"/>
    <property type="project" value="UniProtKB-SubCell"/>
</dbReference>
<evidence type="ECO:0000256" key="36">
    <source>
        <dbReference type="ARBA" id="ARBA00029474"/>
    </source>
</evidence>
<dbReference type="FunFam" id="4.10.410.10:FF:000005">
    <property type="entry name" value="Pancreatic trypsin inhibitor"/>
    <property type="match status" value="1"/>
</dbReference>
<comment type="function">
    <text evidence="35">Kunitz-type serine protease inhibitor. Has high catalytic efficiency for F10/blood coagulation factor Xa and may act as an anticoagulant by inhibiting prothrombin activation. Inhibits trypsin and mast cell CMA1/chymase and tryptase proteases.</text>
</comment>
<dbReference type="PROSITE" id="PS00280">
    <property type="entry name" value="BPTI_KUNITZ_1"/>
    <property type="match status" value="2"/>
</dbReference>
<dbReference type="InterPro" id="IPR027417">
    <property type="entry name" value="P-loop_NTPase"/>
</dbReference>
<keyword evidence="23" id="KW-0722">Serine protease inhibitor</keyword>
<dbReference type="PANTHER" id="PTHR46676:SF1">
    <property type="entry name" value="PROTEIN AMBP"/>
    <property type="match status" value="1"/>
</dbReference>
<evidence type="ECO:0000256" key="28">
    <source>
        <dbReference type="ARBA" id="ARBA00023128"/>
    </source>
</evidence>
<keyword evidence="24" id="KW-0654">Proteoglycan</keyword>
<dbReference type="SUPFAM" id="SSF52540">
    <property type="entry name" value="P-loop containing nucleoside triphosphate hydrolases"/>
    <property type="match status" value="1"/>
</dbReference>
<keyword evidence="32" id="KW-0325">Glycoprotein</keyword>
<keyword evidence="16 40" id="KW-0493">Microtubule</keyword>
<comment type="caution">
    <text evidence="44">The sequence shown here is derived from an EMBL/GenBank/DDBJ whole genome shotgun (WGS) entry which is preliminary data.</text>
</comment>
<comment type="subunit">
    <text evidence="38">Monomer. Homodimer. In plasma, it occurs as a monomer or dimer and in covalently-linked complexes with immunoglobulin A (IgA), ALB/albumin and F2/prothrombin. Chromophore-bound alpha-1-microglobulin interacts with the constant region of immunoglobulin A. Chromophore-bound alpha-1-microglobulin interacts with ALB with molar ratio 2:1 and 1:1; this interaction does not prevent fatty acid binding to ALB. Interacts with F2/prothrombin (via N-terminus) with molar ratio 2:1 and 1:1; this interaction does not prevent the activation of prothrombin to thrombin. Interacts with NDUFAB1, a subunit of mitochondrial complex I. Interacts with FN1.</text>
</comment>
<keyword evidence="33" id="KW-0206">Cytoskeleton</keyword>
<dbReference type="InterPro" id="IPR029856">
    <property type="entry name" value="AMBP"/>
</dbReference>
<dbReference type="PRINTS" id="PR00179">
    <property type="entry name" value="LIPOCALIN"/>
</dbReference>
<evidence type="ECO:0000256" key="4">
    <source>
        <dbReference type="ARBA" id="ARBA00004498"/>
    </source>
</evidence>
<dbReference type="InterPro" id="IPR019821">
    <property type="entry name" value="Kinesin_motor_CS"/>
</dbReference>
<comment type="subcellular location">
    <subcellularLocation>
        <location evidence="1">Cell membrane</location>
        <topology evidence="1">Peripheral membrane protein</topology>
    </subcellularLocation>
    <subcellularLocation>
        <location evidence="3">Cytoplasm</location>
        <location evidence="3">Cytoskeleton</location>
    </subcellularLocation>
    <subcellularLocation>
        <location evidence="5">Cytoplasm</location>
        <location evidence="5">Cytosol</location>
    </subcellularLocation>
    <subcellularLocation>
        <location evidence="2">Endoplasmic reticulum</location>
    </subcellularLocation>
    <subcellularLocation>
        <location evidence="7">Mitochondrion inner membrane</location>
        <topology evidence="7">Peripheral membrane protein</topology>
    </subcellularLocation>
    <subcellularLocation>
        <location evidence="6">Nucleus membrane</location>
        <topology evidence="6">Peripheral membrane protein</topology>
    </subcellularLocation>
    <subcellularLocation>
        <location evidence="4">Secreted</location>
        <location evidence="4">Extracellular space</location>
        <location evidence="4">Extracellular matrix</location>
    </subcellularLocation>
</comment>
<evidence type="ECO:0000256" key="27">
    <source>
        <dbReference type="ARBA" id="ARBA00023054"/>
    </source>
</evidence>
<evidence type="ECO:0000256" key="3">
    <source>
        <dbReference type="ARBA" id="ARBA00004245"/>
    </source>
</evidence>
<dbReference type="Pfam" id="PF00014">
    <property type="entry name" value="Kunitz_BPTI"/>
    <property type="match status" value="2"/>
</dbReference>
<evidence type="ECO:0000256" key="11">
    <source>
        <dbReference type="ARBA" id="ARBA00022525"/>
    </source>
</evidence>
<dbReference type="SUPFAM" id="SSF50814">
    <property type="entry name" value="Lipocalins"/>
    <property type="match status" value="1"/>
</dbReference>
<dbReference type="AlphaFoldDB" id="A0A836A9J8"/>
<evidence type="ECO:0000256" key="19">
    <source>
        <dbReference type="ARBA" id="ARBA00022741"/>
    </source>
</evidence>
<dbReference type="CDD" id="cd19418">
    <property type="entry name" value="lipocalin_A1M-like"/>
    <property type="match status" value="1"/>
</dbReference>
<evidence type="ECO:0000256" key="15">
    <source>
        <dbReference type="ARBA" id="ARBA00022690"/>
    </source>
</evidence>
<dbReference type="PROSITE" id="PS00213">
    <property type="entry name" value="LIPOCALIN"/>
    <property type="match status" value="1"/>
</dbReference>
<evidence type="ECO:0000256" key="20">
    <source>
        <dbReference type="ARBA" id="ARBA00022792"/>
    </source>
</evidence>
<dbReference type="Proteomes" id="UP000664991">
    <property type="component" value="Unassembled WGS sequence"/>
</dbReference>
<organism evidence="44 45">
    <name type="scientific">Ovis aries</name>
    <name type="common">Sheep</name>
    <dbReference type="NCBI Taxonomy" id="9940"/>
    <lineage>
        <taxon>Eukaryota</taxon>
        <taxon>Metazoa</taxon>
        <taxon>Chordata</taxon>
        <taxon>Craniata</taxon>
        <taxon>Vertebrata</taxon>
        <taxon>Euteleostomi</taxon>
        <taxon>Mammalia</taxon>
        <taxon>Eutheria</taxon>
        <taxon>Laurasiatheria</taxon>
        <taxon>Artiodactyla</taxon>
        <taxon>Ruminantia</taxon>
        <taxon>Pecora</taxon>
        <taxon>Bovidae</taxon>
        <taxon>Caprinae</taxon>
        <taxon>Ovis</taxon>
    </lineage>
</organism>
<sequence length="910" mass="100096">MSAAELRRGEQSALHCSGTRTLQVRTSPDPTLKKTNFGEHARSLQVSPPGGGPDVAFRFGAVLDGASTQDDVFRACGVRRLGELALRGHTPAARSFSCTVFTFGQTGSGKTYTLTGPPPQGEGVPVPPSLAGIMQRTFAWLLDRVQQLDVPVTLRASYLEVYNEQIRDLLSLGAPRPLPVRWNKTRGFYVEQLRVVEFGSLGALMELLQMGLSRRRSSAHTLNQASSRSHALLTLYISHQTPLPSPHGALILQPQQMPPVDPGEPPAGGKLCFVDLAGSEKVAATGSRGELMLEANSINRSLLALGHCISLLLDPQRKQSHIPFRDSKLTKLLADSLGGHGVTLMSPKAKPPQHLEAESLQLQEENLHLRSQLGQMDPKASGLSGARVAWAQRNLYGMLQEFMLENERLRKEKKHLQSSRDLAYSEQRILARQVRELERSHSEWTQTQVLAEMLTEEKVMPSAPPLPAGPLNASPVLRANMMECDWVGGGSLAMKQGAAVTRACKRVGAMDGDQDRRQETWIPSLLGNRSTHPLAVTDIHAYRPAKPVSDTPDRGTGAMRSLSGLLLLLTACLAVNASPLPTLPDDIQVQENFDLSRIYGKWFNVAVGSTCPWLKRFKDKMTMSTVVLKAGPTSKEISVTNTHRRKGVCESISGIYEKTSTDGKFLFHKAKWNITMESYVVHTNYDEYAIFLTKKLSRRHGPTITAKLYGREPQLRESLLEEFREVALGVGIPEDAIFTMPDRGECVPGEQDPVPTPLSRARRAVLTQEEEGSGAGQPVTNFSKKEDSCQLGYSQGPCLGMFKRYFYNGTSMACETFYYGGCMGNGNNFPSEKECLQTCRTVEACNLPIVRGPCRAGIELWAFDAVKGKCVRFIYGGCNGNGNQFYSEKECKEYCGIPGEADEELLRFSN</sequence>
<keyword evidence="28" id="KW-0496">Mitochondrion</keyword>
<dbReference type="Gene3D" id="2.40.128.20">
    <property type="match status" value="1"/>
</dbReference>
<keyword evidence="22 39" id="KW-0067">ATP-binding</keyword>
<dbReference type="CDD" id="cd22597">
    <property type="entry name" value="Kunitz_bikunin_2-like"/>
    <property type="match status" value="1"/>
</dbReference>
<feature type="compositionally biased region" description="Polar residues" evidence="41">
    <location>
        <begin position="18"/>
        <end position="29"/>
    </location>
</feature>
<dbReference type="GO" id="GO:0016491">
    <property type="term" value="F:oxidoreductase activity"/>
    <property type="evidence" value="ECO:0007669"/>
    <property type="project" value="UniProtKB-KW"/>
</dbReference>
<evidence type="ECO:0000256" key="33">
    <source>
        <dbReference type="ARBA" id="ARBA00023212"/>
    </source>
</evidence>
<dbReference type="InterPro" id="IPR012674">
    <property type="entry name" value="Calycin"/>
</dbReference>
<comment type="similarity">
    <text evidence="39 40">Belongs to the TRAFAC class myosin-kinesin ATPase superfamily. Kinesin family.</text>
</comment>
<evidence type="ECO:0000256" key="2">
    <source>
        <dbReference type="ARBA" id="ARBA00004240"/>
    </source>
</evidence>
<evidence type="ECO:0000256" key="16">
    <source>
        <dbReference type="ARBA" id="ARBA00022701"/>
    </source>
</evidence>
<dbReference type="CDD" id="cd00106">
    <property type="entry name" value="KISc"/>
    <property type="match status" value="1"/>
</dbReference>
<comment type="similarity">
    <text evidence="8">In the N-terminal section; belongs to the calycin superfamily. Lipocalin family.</text>
</comment>
<dbReference type="PROSITE" id="PS50279">
    <property type="entry name" value="BPTI_KUNITZ_2"/>
    <property type="match status" value="2"/>
</dbReference>
<keyword evidence="10" id="KW-0963">Cytoplasm</keyword>
<gene>
    <name evidence="44" type="ORF">JEQ12_008705</name>
</gene>
<evidence type="ECO:0000256" key="18">
    <source>
        <dbReference type="ARBA" id="ARBA00022737"/>
    </source>
</evidence>
<dbReference type="GO" id="GO:0004867">
    <property type="term" value="F:serine-type endopeptidase inhibitor activity"/>
    <property type="evidence" value="ECO:0007669"/>
    <property type="project" value="UniProtKB-KW"/>
</dbReference>
<dbReference type="PRINTS" id="PR00759">
    <property type="entry name" value="BASICPTASE"/>
</dbReference>
<dbReference type="GO" id="GO:0031965">
    <property type="term" value="C:nuclear membrane"/>
    <property type="evidence" value="ECO:0007669"/>
    <property type="project" value="UniProtKB-SubCell"/>
</dbReference>
<dbReference type="InterPro" id="IPR020901">
    <property type="entry name" value="Prtase_inh_Kunz-CS"/>
</dbReference>
<evidence type="ECO:0000256" key="34">
    <source>
        <dbReference type="ARBA" id="ARBA00023242"/>
    </source>
</evidence>
<evidence type="ECO:0000256" key="23">
    <source>
        <dbReference type="ARBA" id="ARBA00022900"/>
    </source>
</evidence>
<dbReference type="PRINTS" id="PR01215">
    <property type="entry name" value="A1MCGLOBULIN"/>
</dbReference>
<dbReference type="PANTHER" id="PTHR46676">
    <property type="entry name" value="PROTEIN AMBP"/>
    <property type="match status" value="1"/>
</dbReference>
<evidence type="ECO:0000256" key="31">
    <source>
        <dbReference type="ARBA" id="ARBA00023175"/>
    </source>
</evidence>
<keyword evidence="34" id="KW-0539">Nucleus</keyword>
<keyword evidence="17" id="KW-0732">Signal</keyword>
<evidence type="ECO:0000256" key="8">
    <source>
        <dbReference type="ARBA" id="ARBA00008238"/>
    </source>
</evidence>
<keyword evidence="29" id="KW-0472">Membrane</keyword>
<evidence type="ECO:0000256" key="1">
    <source>
        <dbReference type="ARBA" id="ARBA00004202"/>
    </source>
</evidence>
<evidence type="ECO:0000256" key="10">
    <source>
        <dbReference type="ARBA" id="ARBA00022490"/>
    </source>
</evidence>
<accession>A0A836A9J8</accession>
<feature type="domain" description="BPTI/Kunitz inhibitor" evidence="43">
    <location>
        <begin position="845"/>
        <end position="895"/>
    </location>
</feature>
<dbReference type="PROSITE" id="PS50067">
    <property type="entry name" value="KINESIN_MOTOR_2"/>
    <property type="match status" value="1"/>
</dbReference>
<dbReference type="GO" id="GO:0005874">
    <property type="term" value="C:microtubule"/>
    <property type="evidence" value="ECO:0007669"/>
    <property type="project" value="UniProtKB-KW"/>
</dbReference>
<keyword evidence="14" id="KW-0165">Cleavage on pair of basic residues</keyword>
<dbReference type="InterPro" id="IPR000566">
    <property type="entry name" value="Lipocln_cytosolic_FA-bd_dom"/>
</dbReference>
<dbReference type="InterPro" id="IPR036961">
    <property type="entry name" value="Kinesin_motor_dom_sf"/>
</dbReference>
<keyword evidence="27" id="KW-0175">Coiled coil</keyword>
<evidence type="ECO:0000256" key="40">
    <source>
        <dbReference type="RuleBase" id="RU000394"/>
    </source>
</evidence>
<dbReference type="GO" id="GO:0003777">
    <property type="term" value="F:microtubule motor activity"/>
    <property type="evidence" value="ECO:0007669"/>
    <property type="project" value="InterPro"/>
</dbReference>
<evidence type="ECO:0000259" key="43">
    <source>
        <dbReference type="PROSITE" id="PS50279"/>
    </source>
</evidence>
<keyword evidence="11" id="KW-0964">Secreted</keyword>
<dbReference type="SUPFAM" id="SSF57362">
    <property type="entry name" value="BPTI-like"/>
    <property type="match status" value="2"/>
</dbReference>
<evidence type="ECO:0000256" key="30">
    <source>
        <dbReference type="ARBA" id="ARBA00023157"/>
    </source>
</evidence>
<evidence type="ECO:0000256" key="14">
    <source>
        <dbReference type="ARBA" id="ARBA00022685"/>
    </source>
</evidence>
<proteinExistence type="inferred from homology"/>
<dbReference type="FunFam" id="3.40.850.10:FF:000064">
    <property type="entry name" value="Kinesin-like protein"/>
    <property type="match status" value="1"/>
</dbReference>
<dbReference type="FunFam" id="2.40.128.20:FF:000007">
    <property type="entry name" value="Alpha-1-microglobulin/bikunin precursor"/>
    <property type="match status" value="1"/>
</dbReference>
<evidence type="ECO:0000313" key="44">
    <source>
        <dbReference type="EMBL" id="KAG5212919.1"/>
    </source>
</evidence>
<dbReference type="GO" id="GO:0005886">
    <property type="term" value="C:plasma membrane"/>
    <property type="evidence" value="ECO:0007669"/>
    <property type="project" value="UniProtKB-SubCell"/>
</dbReference>
<dbReference type="GO" id="GO:0005783">
    <property type="term" value="C:endoplasmic reticulum"/>
    <property type="evidence" value="ECO:0007669"/>
    <property type="project" value="UniProtKB-SubCell"/>
</dbReference>
<keyword evidence="26" id="KW-0560">Oxidoreductase</keyword>
<evidence type="ECO:0000256" key="26">
    <source>
        <dbReference type="ARBA" id="ARBA00023002"/>
    </source>
</evidence>
<evidence type="ECO:0000256" key="38">
    <source>
        <dbReference type="ARBA" id="ARBA00047015"/>
    </source>
</evidence>
<keyword evidence="30" id="KW-1015">Disulfide bond</keyword>
<evidence type="ECO:0000256" key="5">
    <source>
        <dbReference type="ARBA" id="ARBA00004514"/>
    </source>
</evidence>
<dbReference type="GO" id="GO:0007018">
    <property type="term" value="P:microtubule-based movement"/>
    <property type="evidence" value="ECO:0007669"/>
    <property type="project" value="InterPro"/>
</dbReference>
<keyword evidence="25" id="KW-0157">Chromophore</keyword>
<keyword evidence="9" id="KW-1003">Cell membrane</keyword>
<comment type="subunit">
    <text evidence="36">Monomer. Also occurs as a complex with tryptase in mast cells.</text>
</comment>
<dbReference type="GO" id="GO:0005576">
    <property type="term" value="C:extracellular region"/>
    <property type="evidence" value="ECO:0007669"/>
    <property type="project" value="UniProtKB-ARBA"/>
</dbReference>
<evidence type="ECO:0000256" key="41">
    <source>
        <dbReference type="SAM" id="MobiDB-lite"/>
    </source>
</evidence>
<evidence type="ECO:0000256" key="21">
    <source>
        <dbReference type="ARBA" id="ARBA00022824"/>
    </source>
</evidence>
<evidence type="ECO:0000256" key="35">
    <source>
        <dbReference type="ARBA" id="ARBA00029383"/>
    </source>
</evidence>
<comment type="subunit">
    <text evidence="37">I-alpha-I plasma protease inhibitors are assembled from one or two heavy chains (HC) and one light chain, bikunin. Inter-alpha-inhibitor (I-alpha-I) is composed of ITIH1/HC1, ITIH2/HC2 and bikunin, and pre-alpha-inhibitor (P-alpha-I) of ITIH3/HC3 and bikunin. Interacts with TNFAIP6 (via Link domain).</text>
</comment>
<evidence type="ECO:0000256" key="37">
    <source>
        <dbReference type="ARBA" id="ARBA00046983"/>
    </source>
</evidence>
<keyword evidence="21" id="KW-0256">Endoplasmic reticulum</keyword>
<keyword evidence="12" id="KW-0272">Extracellular matrix</keyword>
<feature type="region of interest" description="Disordered" evidence="41">
    <location>
        <begin position="1"/>
        <end position="30"/>
    </location>
</feature>
<evidence type="ECO:0000313" key="45">
    <source>
        <dbReference type="Proteomes" id="UP000664991"/>
    </source>
</evidence>
<dbReference type="Pfam" id="PF00061">
    <property type="entry name" value="Lipocalin"/>
    <property type="match status" value="1"/>
</dbReference>
<evidence type="ECO:0000256" key="32">
    <source>
        <dbReference type="ARBA" id="ARBA00023180"/>
    </source>
</evidence>
<keyword evidence="19 39" id="KW-0547">Nucleotide-binding</keyword>
<feature type="domain" description="BPTI/Kunitz inhibitor" evidence="43">
    <location>
        <begin position="789"/>
        <end position="839"/>
    </location>
</feature>
<evidence type="ECO:0000256" key="7">
    <source>
        <dbReference type="ARBA" id="ARBA00004637"/>
    </source>
</evidence>
<feature type="compositionally biased region" description="Basic and acidic residues" evidence="41">
    <location>
        <begin position="1"/>
        <end position="10"/>
    </location>
</feature>
<keyword evidence="18" id="KW-0677">Repeat</keyword>
<dbReference type="InterPro" id="IPR002223">
    <property type="entry name" value="Kunitz_BPTI"/>
</dbReference>
<evidence type="ECO:0000259" key="42">
    <source>
        <dbReference type="PROSITE" id="PS50067"/>
    </source>
</evidence>
<evidence type="ECO:0000256" key="17">
    <source>
        <dbReference type="ARBA" id="ARBA00022729"/>
    </source>
</evidence>
<evidence type="ECO:0000256" key="9">
    <source>
        <dbReference type="ARBA" id="ARBA00022475"/>
    </source>
</evidence>
<keyword evidence="31 39" id="KW-0505">Motor protein</keyword>
<evidence type="ECO:0000256" key="39">
    <source>
        <dbReference type="PROSITE-ProRule" id="PRU00283"/>
    </source>
</evidence>
<dbReference type="SMART" id="SM00129">
    <property type="entry name" value="KISc"/>
    <property type="match status" value="1"/>
</dbReference>
<dbReference type="GO" id="GO:0008017">
    <property type="term" value="F:microtubule binding"/>
    <property type="evidence" value="ECO:0007669"/>
    <property type="project" value="InterPro"/>
</dbReference>
<dbReference type="CDD" id="cd22596">
    <property type="entry name" value="Kunitz_bikunin_1-like"/>
    <property type="match status" value="1"/>
</dbReference>
<reference evidence="44 45" key="1">
    <citation type="submission" date="2020-12" db="EMBL/GenBank/DDBJ databases">
        <title>De novo assembly of Tibetan sheep genome.</title>
        <authorList>
            <person name="Li X."/>
        </authorList>
    </citation>
    <scope>NUCLEOTIDE SEQUENCE [LARGE SCALE GENOMIC DNA]</scope>
    <source>
        <tissue evidence="44">Heart</tissue>
    </source>
</reference>
<dbReference type="PROSITE" id="PS00411">
    <property type="entry name" value="KINESIN_MOTOR_1"/>
    <property type="match status" value="1"/>
</dbReference>
<evidence type="ECO:0000256" key="6">
    <source>
        <dbReference type="ARBA" id="ARBA00004617"/>
    </source>
</evidence>
<protein>
    <recommendedName>
        <fullName evidence="40">Kinesin-like protein</fullName>
    </recommendedName>
</protein>
<evidence type="ECO:0000256" key="29">
    <source>
        <dbReference type="ARBA" id="ARBA00023136"/>
    </source>
</evidence>
<feature type="domain" description="Kinesin motor" evidence="42">
    <location>
        <begin position="1"/>
        <end position="372"/>
    </location>
</feature>
<dbReference type="Pfam" id="PF00225">
    <property type="entry name" value="Kinesin"/>
    <property type="match status" value="1"/>
</dbReference>
<feature type="binding site" evidence="39">
    <location>
        <begin position="104"/>
        <end position="111"/>
    </location>
    <ligand>
        <name>ATP</name>
        <dbReference type="ChEBI" id="CHEBI:30616"/>
    </ligand>
</feature>
<dbReference type="InterPro" id="IPR036880">
    <property type="entry name" value="Kunitz_BPTI_sf"/>
</dbReference>
<keyword evidence="15" id="KW-0646">Protease inhibitor</keyword>
<dbReference type="Gene3D" id="3.40.850.10">
    <property type="entry name" value="Kinesin motor domain"/>
    <property type="match status" value="1"/>
</dbReference>
<evidence type="ECO:0000256" key="24">
    <source>
        <dbReference type="ARBA" id="ARBA00022974"/>
    </source>
</evidence>
<dbReference type="GO" id="GO:0005743">
    <property type="term" value="C:mitochondrial inner membrane"/>
    <property type="evidence" value="ECO:0007669"/>
    <property type="project" value="UniProtKB-SubCell"/>
</dbReference>
<evidence type="ECO:0000256" key="13">
    <source>
        <dbReference type="ARBA" id="ARBA00022553"/>
    </source>
</evidence>
<dbReference type="InterPro" id="IPR001752">
    <property type="entry name" value="Kinesin_motor_dom"/>
</dbReference>
<dbReference type="EMBL" id="JAEMGP010000002">
    <property type="protein sequence ID" value="KAG5212919.1"/>
    <property type="molecule type" value="Genomic_DNA"/>
</dbReference>